<sequence length="148" mass="16877">MSHDKLAHPVIDTQVIVRDGDKILFSQRGGPYGKGRWHMPSGKLDEGEEITVGAARELWEETGLEVAPDHLRLVQVVHHRQDDEMTRIGFFFVATQWKGDPVNREPEKCRALEWFTVHELPDDIIEYPEAGLRGYLDGAAPLVEHNWA</sequence>
<evidence type="ECO:0000256" key="1">
    <source>
        <dbReference type="ARBA" id="ARBA00001946"/>
    </source>
</evidence>
<comment type="caution">
    <text evidence="6">The sequence shown here is derived from an EMBL/GenBank/DDBJ whole genome shotgun (WGS) entry which is preliminary data.</text>
</comment>
<dbReference type="PROSITE" id="PS00893">
    <property type="entry name" value="NUDIX_BOX"/>
    <property type="match status" value="1"/>
</dbReference>
<dbReference type="SUPFAM" id="SSF55811">
    <property type="entry name" value="Nudix"/>
    <property type="match status" value="1"/>
</dbReference>
<dbReference type="InterPro" id="IPR020084">
    <property type="entry name" value="NUDIX_hydrolase_CS"/>
</dbReference>
<dbReference type="InterPro" id="IPR015797">
    <property type="entry name" value="NUDIX_hydrolase-like_dom_sf"/>
</dbReference>
<dbReference type="InterPro" id="IPR000086">
    <property type="entry name" value="NUDIX_hydrolase_dom"/>
</dbReference>
<dbReference type="RefSeq" id="WP_324767652.1">
    <property type="nucleotide sequence ID" value="NZ_BAAATS010000031.1"/>
</dbReference>
<dbReference type="CDD" id="cd04683">
    <property type="entry name" value="NUDIX_Hydrolase"/>
    <property type="match status" value="1"/>
</dbReference>
<name>A0ABU6C752_9ACTN</name>
<organism evidence="6 7">
    <name type="scientific">Streptomyces kunmingensis</name>
    <dbReference type="NCBI Taxonomy" id="68225"/>
    <lineage>
        <taxon>Bacteria</taxon>
        <taxon>Bacillati</taxon>
        <taxon>Actinomycetota</taxon>
        <taxon>Actinomycetes</taxon>
        <taxon>Kitasatosporales</taxon>
        <taxon>Streptomycetaceae</taxon>
        <taxon>Streptomyces</taxon>
    </lineage>
</organism>
<keyword evidence="3 4" id="KW-0378">Hydrolase</keyword>
<dbReference type="EMBL" id="JAOZYB010000055">
    <property type="protein sequence ID" value="MEB3960548.1"/>
    <property type="molecule type" value="Genomic_DNA"/>
</dbReference>
<evidence type="ECO:0000259" key="5">
    <source>
        <dbReference type="PROSITE" id="PS51462"/>
    </source>
</evidence>
<dbReference type="PANTHER" id="PTHR43046:SF16">
    <property type="entry name" value="ADP-RIBOSE PYROPHOSPHATASE YJHB-RELATED"/>
    <property type="match status" value="1"/>
</dbReference>
<dbReference type="PROSITE" id="PS51462">
    <property type="entry name" value="NUDIX"/>
    <property type="match status" value="1"/>
</dbReference>
<evidence type="ECO:0000256" key="2">
    <source>
        <dbReference type="ARBA" id="ARBA00005582"/>
    </source>
</evidence>
<evidence type="ECO:0000313" key="6">
    <source>
        <dbReference type="EMBL" id="MEB3960548.1"/>
    </source>
</evidence>
<keyword evidence="7" id="KW-1185">Reference proteome</keyword>
<dbReference type="Proteomes" id="UP001352223">
    <property type="component" value="Unassembled WGS sequence"/>
</dbReference>
<accession>A0ABU6C752</accession>
<evidence type="ECO:0000313" key="7">
    <source>
        <dbReference type="Proteomes" id="UP001352223"/>
    </source>
</evidence>
<comment type="cofactor">
    <cofactor evidence="1">
        <name>Mg(2+)</name>
        <dbReference type="ChEBI" id="CHEBI:18420"/>
    </cofactor>
</comment>
<feature type="domain" description="Nudix hydrolase" evidence="5">
    <location>
        <begin position="6"/>
        <end position="137"/>
    </location>
</feature>
<dbReference type="PRINTS" id="PR00502">
    <property type="entry name" value="NUDIXFAMILY"/>
</dbReference>
<evidence type="ECO:0000256" key="4">
    <source>
        <dbReference type="RuleBase" id="RU003476"/>
    </source>
</evidence>
<protein>
    <submittedName>
        <fullName evidence="6">NUDIX domain-containing protein</fullName>
    </submittedName>
</protein>
<dbReference type="Gene3D" id="3.90.79.10">
    <property type="entry name" value="Nucleoside Triphosphate Pyrophosphohydrolase"/>
    <property type="match status" value="1"/>
</dbReference>
<dbReference type="InterPro" id="IPR020476">
    <property type="entry name" value="Nudix_hydrolase"/>
</dbReference>
<evidence type="ECO:0000256" key="3">
    <source>
        <dbReference type="ARBA" id="ARBA00022801"/>
    </source>
</evidence>
<reference evidence="6 7" key="1">
    <citation type="submission" date="2022-10" db="EMBL/GenBank/DDBJ databases">
        <authorList>
            <person name="Xie J."/>
            <person name="Shen N."/>
        </authorList>
    </citation>
    <scope>NUCLEOTIDE SEQUENCE [LARGE SCALE GENOMIC DNA]</scope>
    <source>
        <strain evidence="6 7">DSM 41681</strain>
    </source>
</reference>
<dbReference type="Pfam" id="PF00293">
    <property type="entry name" value="NUDIX"/>
    <property type="match status" value="1"/>
</dbReference>
<comment type="similarity">
    <text evidence="2 4">Belongs to the Nudix hydrolase family.</text>
</comment>
<proteinExistence type="inferred from homology"/>
<gene>
    <name evidence="6" type="ORF">OKJ48_09855</name>
</gene>
<dbReference type="PANTHER" id="PTHR43046">
    <property type="entry name" value="GDP-MANNOSE MANNOSYL HYDROLASE"/>
    <property type="match status" value="1"/>
</dbReference>